<gene>
    <name evidence="1" type="ORF">KF707C_21210</name>
</gene>
<keyword evidence="2" id="KW-1185">Reference proteome</keyword>
<dbReference type="KEGG" id="pfuw:KF707C_21210"/>
<organism evidence="1 2">
    <name type="scientific">Metapseudomonas furukawaii</name>
    <name type="common">Pseudomonas furukawaii</name>
    <dbReference type="NCBI Taxonomy" id="1149133"/>
    <lineage>
        <taxon>Bacteria</taxon>
        <taxon>Pseudomonadati</taxon>
        <taxon>Pseudomonadota</taxon>
        <taxon>Gammaproteobacteria</taxon>
        <taxon>Pseudomonadales</taxon>
        <taxon>Pseudomonadaceae</taxon>
        <taxon>Metapseudomonas</taxon>
    </lineage>
</organism>
<dbReference type="Pfam" id="PF05940">
    <property type="entry name" value="NnrS"/>
    <property type="match status" value="1"/>
</dbReference>
<protein>
    <submittedName>
        <fullName evidence="1">NnrS protein involved in response to NO</fullName>
    </submittedName>
</protein>
<name>L8ML67_METFU</name>
<dbReference type="RefSeq" id="WP_003454237.1">
    <property type="nucleotide sequence ID" value="NZ_AJMR01000192.1"/>
</dbReference>
<dbReference type="AlphaFoldDB" id="L8ML67"/>
<evidence type="ECO:0000313" key="1">
    <source>
        <dbReference type="EMBL" id="BAU73809.1"/>
    </source>
</evidence>
<dbReference type="Proteomes" id="UP000218554">
    <property type="component" value="Chromosome"/>
</dbReference>
<reference evidence="2" key="1">
    <citation type="submission" date="2015-05" db="EMBL/GenBank/DDBJ databases">
        <title>Draft genome sequencing of a biphenyl-degrading bacterium, Pseudomonas balearica KF707 (=NBRC110670).</title>
        <authorList>
            <person name="Kimura N."/>
            <person name="Hirose J."/>
            <person name="Watanabe T."/>
            <person name="Suenaga H."/>
            <person name="Fujihara H."/>
            <person name="Noguchi M."/>
            <person name="Hashimoto M."/>
            <person name="Shimodaira J."/>
            <person name="Tsuchikane K."/>
            <person name="Hosoyama A."/>
            <person name="Yamazoe A."/>
            <person name="Fujita N."/>
            <person name="Furukawa K."/>
        </authorList>
    </citation>
    <scope>NUCLEOTIDE SEQUENCE [LARGE SCALE GENOMIC DNA]</scope>
    <source>
        <strain evidence="2">DSM 10086 / NBRC 110670 / KF707</strain>
    </source>
</reference>
<reference evidence="1 2" key="2">
    <citation type="journal article" date="2017" name="Int. J. Syst. Evol. Microbiol.">
        <title>Pseudomonas furukawaii sp. nov., a polychlorinated biphenyl-degrading bacterium isolated from biphenyl-contaminated soil in Japan.</title>
        <authorList>
            <person name="Kimura N."/>
            <person name="Watanabe T."/>
            <person name="Suenaga H."/>
            <person name="Fujihara H."/>
            <person name="Futagami T."/>
            <person name="Goto M."/>
            <person name="Hanada S."/>
            <person name="Hirose J."/>
        </authorList>
    </citation>
    <scope>NUCLEOTIDE SEQUENCE [LARGE SCALE GENOMIC DNA]</scope>
    <source>
        <strain evidence="2">DSM 10086 / NBRC 110670 / KF707</strain>
    </source>
</reference>
<dbReference type="OrthoDB" id="9770040at2"/>
<proteinExistence type="predicted"/>
<sequence length="396" mass="42399">MQLLDAARELAIRPLWRLGFRPFFLFGTAFALLAVLIWLAALVGHAVPWQPAGGWLAWHRHEMVFGFGGAIIAGFLLTAVQNWTGHPGLRGRGLAWLATLWLAARLAWLLGAPSVLLVPLELGFLPTVALILGRSLWRVHQRGNYPVVLVLILLALADALSIGGLVTGSDDMQRQGVLAALWLIAALMGLIGGRVIPFFTQRGLGRTTQVKALPWLDWSLLLAALSLAAAFASGAGLTANPVLAALCVPLGLGNLWRLLRWYDAGIWRVSLLWSLHLAFAWLALAPLGLAAWHLGWLEDSSLAQHALGVGAMGGLILAMIARVSLGHSGRPLEAPRAMGAAFALLNLGACARVMVLPLAGSMGYWLAAICWAAAFGLFLRHYAVLLCTPRVDGRPG</sequence>
<evidence type="ECO:0000313" key="2">
    <source>
        <dbReference type="Proteomes" id="UP000218554"/>
    </source>
</evidence>
<accession>L8ML67</accession>
<dbReference type="eggNOG" id="COG3213">
    <property type="taxonomic scope" value="Bacteria"/>
</dbReference>
<accession>A0A143SNW1</accession>
<dbReference type="InterPro" id="IPR010266">
    <property type="entry name" value="NnrS"/>
</dbReference>
<dbReference type="EMBL" id="AP014862">
    <property type="protein sequence ID" value="BAU73809.1"/>
    <property type="molecule type" value="Genomic_DNA"/>
</dbReference>